<dbReference type="InterPro" id="IPR018376">
    <property type="entry name" value="Enoyl-CoA_hyd/isom_CS"/>
</dbReference>
<dbReference type="InterPro" id="IPR001753">
    <property type="entry name" value="Enoyl-CoA_hydra/iso"/>
</dbReference>
<proteinExistence type="inferred from homology"/>
<name>A0A7J3M0S4_ARCFL</name>
<evidence type="ECO:0000256" key="1">
    <source>
        <dbReference type="ARBA" id="ARBA00005254"/>
    </source>
</evidence>
<dbReference type="AlphaFoldDB" id="A0A7J3M0S4"/>
<dbReference type="PANTHER" id="PTHR11941:SF54">
    <property type="entry name" value="ENOYL-COA HYDRATASE, MITOCHONDRIAL"/>
    <property type="match status" value="1"/>
</dbReference>
<evidence type="ECO:0000256" key="2">
    <source>
        <dbReference type="RuleBase" id="RU003707"/>
    </source>
</evidence>
<sequence length="90" mass="9689">MLLEFLRSVGKPTIAAVRGFCVAGGNEIAMACDLVIASKNAKFGALEVRVGSTAMGLGVQLLPLLIGEKRARELLLMEESLMQKRLTEEL</sequence>
<dbReference type="GO" id="GO:0006635">
    <property type="term" value="P:fatty acid beta-oxidation"/>
    <property type="evidence" value="ECO:0007669"/>
    <property type="project" value="TreeGrafter"/>
</dbReference>
<dbReference type="EMBL" id="DSYZ01000034">
    <property type="protein sequence ID" value="HGT82389.1"/>
    <property type="molecule type" value="Genomic_DNA"/>
</dbReference>
<dbReference type="GO" id="GO:0016853">
    <property type="term" value="F:isomerase activity"/>
    <property type="evidence" value="ECO:0007669"/>
    <property type="project" value="UniProtKB-KW"/>
</dbReference>
<dbReference type="CDD" id="cd06558">
    <property type="entry name" value="crotonase-like"/>
    <property type="match status" value="1"/>
</dbReference>
<dbReference type="PANTHER" id="PTHR11941">
    <property type="entry name" value="ENOYL-COA HYDRATASE-RELATED"/>
    <property type="match status" value="1"/>
</dbReference>
<protein>
    <submittedName>
        <fullName evidence="3">Enoyl-CoA hydratase/isomerase family protein</fullName>
    </submittedName>
</protein>
<evidence type="ECO:0000313" key="3">
    <source>
        <dbReference type="EMBL" id="HGT82389.1"/>
    </source>
</evidence>
<keyword evidence="3" id="KW-0413">Isomerase</keyword>
<comment type="caution">
    <text evidence="3">The sequence shown here is derived from an EMBL/GenBank/DDBJ whole genome shotgun (WGS) entry which is preliminary data.</text>
</comment>
<accession>A0A7J3M0S4</accession>
<dbReference type="SUPFAM" id="SSF52096">
    <property type="entry name" value="ClpP/crotonase"/>
    <property type="match status" value="1"/>
</dbReference>
<gene>
    <name evidence="3" type="ORF">ENT52_01495</name>
</gene>
<organism evidence="3">
    <name type="scientific">Archaeoglobus fulgidus</name>
    <dbReference type="NCBI Taxonomy" id="2234"/>
    <lineage>
        <taxon>Archaea</taxon>
        <taxon>Methanobacteriati</taxon>
        <taxon>Methanobacteriota</taxon>
        <taxon>Archaeoglobi</taxon>
        <taxon>Archaeoglobales</taxon>
        <taxon>Archaeoglobaceae</taxon>
        <taxon>Archaeoglobus</taxon>
    </lineage>
</organism>
<dbReference type="Gene3D" id="3.90.226.10">
    <property type="entry name" value="2-enoyl-CoA Hydratase, Chain A, domain 1"/>
    <property type="match status" value="1"/>
</dbReference>
<reference evidence="3" key="1">
    <citation type="journal article" date="2020" name="mSystems">
        <title>Genome- and Community-Level Interaction Insights into Carbon Utilization and Element Cycling Functions of Hydrothermarchaeota in Hydrothermal Sediment.</title>
        <authorList>
            <person name="Zhou Z."/>
            <person name="Liu Y."/>
            <person name="Xu W."/>
            <person name="Pan J."/>
            <person name="Luo Z.H."/>
            <person name="Li M."/>
        </authorList>
    </citation>
    <scope>NUCLEOTIDE SEQUENCE [LARGE SCALE GENOMIC DNA]</scope>
    <source>
        <strain evidence="3">SpSt-587</strain>
    </source>
</reference>
<comment type="similarity">
    <text evidence="1 2">Belongs to the enoyl-CoA hydratase/isomerase family.</text>
</comment>
<dbReference type="Pfam" id="PF00378">
    <property type="entry name" value="ECH_1"/>
    <property type="match status" value="1"/>
</dbReference>
<dbReference type="InterPro" id="IPR029045">
    <property type="entry name" value="ClpP/crotonase-like_dom_sf"/>
</dbReference>
<dbReference type="PROSITE" id="PS00166">
    <property type="entry name" value="ENOYL_COA_HYDRATASE"/>
    <property type="match status" value="1"/>
</dbReference>